<comment type="caution">
    <text evidence="6">Lacks conserved residue(s) required for the propagation of feature annotation.</text>
</comment>
<dbReference type="GO" id="GO:0005737">
    <property type="term" value="C:cytoplasm"/>
    <property type="evidence" value="ECO:0000318"/>
    <property type="project" value="GO_Central"/>
</dbReference>
<dbReference type="Proteomes" id="UP000008144">
    <property type="component" value="Unassembled WGS sequence"/>
</dbReference>
<dbReference type="InterPro" id="IPR035976">
    <property type="entry name" value="Sushi/SCR/CCP_sf"/>
</dbReference>
<feature type="domain" description="Sushi" evidence="9">
    <location>
        <begin position="573"/>
        <end position="634"/>
    </location>
</feature>
<dbReference type="InterPro" id="IPR008271">
    <property type="entry name" value="Ser/Thr_kinase_AS"/>
</dbReference>
<feature type="domain" description="Sushi" evidence="9">
    <location>
        <begin position="635"/>
        <end position="692"/>
    </location>
</feature>
<feature type="domain" description="Sushi" evidence="9">
    <location>
        <begin position="504"/>
        <end position="571"/>
    </location>
</feature>
<feature type="disulfide bond" evidence="6">
    <location>
        <begin position="605"/>
        <end position="632"/>
    </location>
</feature>
<dbReference type="PANTHER" id="PTHR44329:SF288">
    <property type="entry name" value="MITOGEN-ACTIVATED PROTEIN KINASE KINASE KINASE 20"/>
    <property type="match status" value="1"/>
</dbReference>
<proteinExistence type="predicted"/>
<dbReference type="Gene3D" id="1.10.510.10">
    <property type="entry name" value="Transferase(Phosphotransferase) domain 1"/>
    <property type="match status" value="1"/>
</dbReference>
<dbReference type="PROSITE" id="PS00108">
    <property type="entry name" value="PROTEIN_KINASE_ST"/>
    <property type="match status" value="1"/>
</dbReference>
<evidence type="ECO:0000259" key="9">
    <source>
        <dbReference type="PROSITE" id="PS50923"/>
    </source>
</evidence>
<dbReference type="Gene3D" id="2.10.70.10">
    <property type="entry name" value="Complement Module, domain 1"/>
    <property type="match status" value="3"/>
</dbReference>
<dbReference type="InterPro" id="IPR051681">
    <property type="entry name" value="Ser/Thr_Kinases-Pseudokinases"/>
</dbReference>
<dbReference type="Pfam" id="PF07714">
    <property type="entry name" value="PK_Tyr_Ser-Thr"/>
    <property type="match status" value="1"/>
</dbReference>
<dbReference type="InterPro" id="IPR001245">
    <property type="entry name" value="Ser-Thr/Tyr_kinase_cat_dom"/>
</dbReference>
<keyword evidence="6" id="KW-0768">Sushi</keyword>
<keyword evidence="2" id="KW-0547">Nucleotide-binding</keyword>
<feature type="domain" description="Protein kinase" evidence="8">
    <location>
        <begin position="34"/>
        <end position="309"/>
    </location>
</feature>
<keyword evidence="3" id="KW-0418">Kinase</keyword>
<dbReference type="SUPFAM" id="SSF56112">
    <property type="entry name" value="Protein kinase-like (PK-like)"/>
    <property type="match status" value="1"/>
</dbReference>
<accession>F6QVZ9</accession>
<dbReference type="GO" id="GO:0005524">
    <property type="term" value="F:ATP binding"/>
    <property type="evidence" value="ECO:0007669"/>
    <property type="project" value="UniProtKB-KW"/>
</dbReference>
<evidence type="ECO:0000256" key="5">
    <source>
        <dbReference type="ARBA" id="ARBA00023157"/>
    </source>
</evidence>
<dbReference type="OrthoDB" id="4062651at2759"/>
<reference evidence="11" key="1">
    <citation type="journal article" date="2002" name="Science">
        <title>The draft genome of Ciona intestinalis: insights into chordate and vertebrate origins.</title>
        <authorList>
            <person name="Dehal P."/>
            <person name="Satou Y."/>
            <person name="Campbell R.K."/>
            <person name="Chapman J."/>
            <person name="Degnan B."/>
            <person name="De Tomaso A."/>
            <person name="Davidson B."/>
            <person name="Di Gregorio A."/>
            <person name="Gelpke M."/>
            <person name="Goodstein D.M."/>
            <person name="Harafuji N."/>
            <person name="Hastings K.E."/>
            <person name="Ho I."/>
            <person name="Hotta K."/>
            <person name="Huang W."/>
            <person name="Kawashima T."/>
            <person name="Lemaire P."/>
            <person name="Martinez D."/>
            <person name="Meinertzhagen I.A."/>
            <person name="Necula S."/>
            <person name="Nonaka M."/>
            <person name="Putnam N."/>
            <person name="Rash S."/>
            <person name="Saiga H."/>
            <person name="Satake M."/>
            <person name="Terry A."/>
            <person name="Yamada L."/>
            <person name="Wang H.G."/>
            <person name="Awazu S."/>
            <person name="Azumi K."/>
            <person name="Boore J."/>
            <person name="Branno M."/>
            <person name="Chin-Bow S."/>
            <person name="DeSantis R."/>
            <person name="Doyle S."/>
            <person name="Francino P."/>
            <person name="Keys D.N."/>
            <person name="Haga S."/>
            <person name="Hayashi H."/>
            <person name="Hino K."/>
            <person name="Imai K.S."/>
            <person name="Inaba K."/>
            <person name="Kano S."/>
            <person name="Kobayashi K."/>
            <person name="Kobayashi M."/>
            <person name="Lee B.I."/>
            <person name="Makabe K.W."/>
            <person name="Manohar C."/>
            <person name="Matassi G."/>
            <person name="Medina M."/>
            <person name="Mochizuki Y."/>
            <person name="Mount S."/>
            <person name="Morishita T."/>
            <person name="Miura S."/>
            <person name="Nakayama A."/>
            <person name="Nishizaka S."/>
            <person name="Nomoto H."/>
            <person name="Ohta F."/>
            <person name="Oishi K."/>
            <person name="Rigoutsos I."/>
            <person name="Sano M."/>
            <person name="Sasaki A."/>
            <person name="Sasakura Y."/>
            <person name="Shoguchi E."/>
            <person name="Shin-i T."/>
            <person name="Spagnuolo A."/>
            <person name="Stainier D."/>
            <person name="Suzuki M.M."/>
            <person name="Tassy O."/>
            <person name="Takatori N."/>
            <person name="Tokuoka M."/>
            <person name="Yagi K."/>
            <person name="Yoshizaki F."/>
            <person name="Wada S."/>
            <person name="Zhang C."/>
            <person name="Hyatt P.D."/>
            <person name="Larimer F."/>
            <person name="Detter C."/>
            <person name="Doggett N."/>
            <person name="Glavina T."/>
            <person name="Hawkins T."/>
            <person name="Richardson P."/>
            <person name="Lucas S."/>
            <person name="Kohara Y."/>
            <person name="Levine M."/>
            <person name="Satoh N."/>
            <person name="Rokhsar D.S."/>
        </authorList>
    </citation>
    <scope>NUCLEOTIDE SEQUENCE [LARGE SCALE GENOMIC DNA]</scope>
</reference>
<name>F6QVZ9_CIOIN</name>
<evidence type="ECO:0000256" key="4">
    <source>
        <dbReference type="ARBA" id="ARBA00022840"/>
    </source>
</evidence>
<reference evidence="10" key="3">
    <citation type="submission" date="2025-09" db="UniProtKB">
        <authorList>
            <consortium name="Ensembl"/>
        </authorList>
    </citation>
    <scope>IDENTIFICATION</scope>
</reference>
<evidence type="ECO:0000256" key="3">
    <source>
        <dbReference type="ARBA" id="ARBA00022777"/>
    </source>
</evidence>
<evidence type="ECO:0000313" key="10">
    <source>
        <dbReference type="Ensembl" id="ENSCINP00000001561.3"/>
    </source>
</evidence>
<dbReference type="PROSITE" id="PS50923">
    <property type="entry name" value="SUSHI"/>
    <property type="match status" value="3"/>
</dbReference>
<accession>A0A1W5BDV3</accession>
<evidence type="ECO:0000256" key="7">
    <source>
        <dbReference type="SAM" id="Phobius"/>
    </source>
</evidence>
<protein>
    <submittedName>
        <fullName evidence="10">Uncharacterized LOC100176290</fullName>
    </submittedName>
</protein>
<dbReference type="RefSeq" id="XP_018670538.1">
    <property type="nucleotide sequence ID" value="XM_018814993.2"/>
</dbReference>
<dbReference type="InterPro" id="IPR011009">
    <property type="entry name" value="Kinase-like_dom_sf"/>
</dbReference>
<keyword evidence="1" id="KW-0808">Transferase</keyword>
<dbReference type="Pfam" id="PF00084">
    <property type="entry name" value="Sushi"/>
    <property type="match status" value="2"/>
</dbReference>
<feature type="transmembrane region" description="Helical" evidence="7">
    <location>
        <begin position="442"/>
        <end position="464"/>
    </location>
</feature>
<dbReference type="SUPFAM" id="SSF57535">
    <property type="entry name" value="Complement control module/SCR domain"/>
    <property type="match status" value="3"/>
</dbReference>
<organism evidence="10 11">
    <name type="scientific">Ciona intestinalis</name>
    <name type="common">Transparent sea squirt</name>
    <name type="synonym">Ascidia intestinalis</name>
    <dbReference type="NCBI Taxonomy" id="7719"/>
    <lineage>
        <taxon>Eukaryota</taxon>
        <taxon>Metazoa</taxon>
        <taxon>Chordata</taxon>
        <taxon>Tunicata</taxon>
        <taxon>Ascidiacea</taxon>
        <taxon>Phlebobranchia</taxon>
        <taxon>Cionidae</taxon>
        <taxon>Ciona</taxon>
    </lineage>
</organism>
<dbReference type="STRING" id="7719.ENSCINP00000001561"/>
<dbReference type="SMART" id="SM00032">
    <property type="entry name" value="CCP"/>
    <property type="match status" value="3"/>
</dbReference>
<dbReference type="InParanoid" id="F6QVZ9"/>
<dbReference type="SMART" id="SM00220">
    <property type="entry name" value="S_TKc"/>
    <property type="match status" value="1"/>
</dbReference>
<dbReference type="Ensembl" id="ENSCINT00000001561.3">
    <property type="protein sequence ID" value="ENSCINP00000001561.3"/>
    <property type="gene ID" value="ENSCING00000000863.3"/>
</dbReference>
<dbReference type="HOGENOM" id="CLU_356358_0_0_1"/>
<dbReference type="InterPro" id="IPR000719">
    <property type="entry name" value="Prot_kinase_dom"/>
</dbReference>
<dbReference type="PROSITE" id="PS50011">
    <property type="entry name" value="PROTEIN_KINASE_DOM"/>
    <property type="match status" value="1"/>
</dbReference>
<dbReference type="InterPro" id="IPR000436">
    <property type="entry name" value="Sushi_SCR_CCP_dom"/>
</dbReference>
<keyword evidence="11" id="KW-1185">Reference proteome</keyword>
<reference evidence="10" key="2">
    <citation type="submission" date="2025-08" db="UniProtKB">
        <authorList>
            <consortium name="Ensembl"/>
        </authorList>
    </citation>
    <scope>IDENTIFICATION</scope>
</reference>
<dbReference type="GeneTree" id="ENSGT00940000165193"/>
<sequence>MDSSVSTSQHSHPSQNGCGIANIVGIPIINELELGKATLIGGGGFGQVYKRQWNLNGEPVYVAEKVLLGRGIPDVNDQGNLRKEAENLWKLRHPNIVELHGVIFSEQKFSIIMSYCEFGSTVHFFNSLRNNEDTWPLKMRISYQVSDAMAYLHGFPKPMLHLDLKADNVLLNAQLDVKVCDFGLSEMKTLSRITQELLPKESKSSHRCGTISHIAPEILQNPDSPASTYADVYSYGIFLWELMAQTQPYEAALRNFKDSDIIRDIVLKGDRPDPDITGPPSLLETMVQAWKHEKNDRPDFSDIKEKLAMKQYDAQEVSNCVRKLLVLCTKLSESIRSSVGQSNVHRYPHNALGTYYSDDVQPNIYPNVTPRAFTSNRDEETNPKQVLLPHIHSNTIETDSTHRSDGDIINAADARPLLTNSTDGTDHFLKITSPSWSRRKKFTVSFLVIIVLLLLAGLAAFLVFKFRSADCQSPAWDQSGSHICTKNPVEGKYPSGTTCTLTFGVCSLLPDPANGGTTTCTNHNFEMSICSYSCPLGFQLAGDKSSSSTCKVIGGDISDAVWSSPVPYCEKVTVCPSVPPSSTGDVTCSTNEDPPSNGTICKVQCHENYAVKGNIGVLCGKDGKWNSTIPYCQRVCPLLEFEEAGTYTCTHSRFITSVCTFNCGPNFILLGSLRSTCMPRGSWTNPVPRCVCPQCRGGTKCDSIRTWNDILSQMKEALQTHSHFHYDINELLCTSQVSNSTSCICRDVKTNRSKQCNNYQDEVTACTHSLASLILMMSYDGGWVVPM</sequence>
<evidence type="ECO:0000259" key="8">
    <source>
        <dbReference type="PROSITE" id="PS50011"/>
    </source>
</evidence>
<keyword evidence="4" id="KW-0067">ATP-binding</keyword>
<feature type="disulfide bond" evidence="6">
    <location>
        <begin position="663"/>
        <end position="690"/>
    </location>
</feature>
<keyword evidence="7" id="KW-1133">Transmembrane helix</keyword>
<dbReference type="GeneID" id="100176290"/>
<keyword evidence="5 6" id="KW-1015">Disulfide bond</keyword>
<keyword evidence="7" id="KW-0472">Membrane</keyword>
<evidence type="ECO:0000256" key="6">
    <source>
        <dbReference type="PROSITE-ProRule" id="PRU00302"/>
    </source>
</evidence>
<gene>
    <name evidence="10" type="primary">LOC100176290</name>
</gene>
<keyword evidence="7" id="KW-0812">Transmembrane</keyword>
<dbReference type="GO" id="GO:0004674">
    <property type="term" value="F:protein serine/threonine kinase activity"/>
    <property type="evidence" value="ECO:0000318"/>
    <property type="project" value="GO_Central"/>
</dbReference>
<dbReference type="PANTHER" id="PTHR44329">
    <property type="entry name" value="SERINE/THREONINE-PROTEIN KINASE TNNI3K-RELATED"/>
    <property type="match status" value="1"/>
</dbReference>
<dbReference type="AlphaFoldDB" id="F6QVZ9"/>
<evidence type="ECO:0000256" key="1">
    <source>
        <dbReference type="ARBA" id="ARBA00022679"/>
    </source>
</evidence>
<dbReference type="CDD" id="cd00033">
    <property type="entry name" value="CCP"/>
    <property type="match status" value="3"/>
</dbReference>
<evidence type="ECO:0000313" key="11">
    <source>
        <dbReference type="Proteomes" id="UP000008144"/>
    </source>
</evidence>
<evidence type="ECO:0000256" key="2">
    <source>
        <dbReference type="ARBA" id="ARBA00022741"/>
    </source>
</evidence>
<dbReference type="GO" id="GO:0051403">
    <property type="term" value="P:stress-activated MAPK cascade"/>
    <property type="evidence" value="ECO:0000318"/>
    <property type="project" value="GO_Central"/>
</dbReference>